<dbReference type="Pfam" id="PF00111">
    <property type="entry name" value="Fer2"/>
    <property type="match status" value="1"/>
</dbReference>
<dbReference type="Proteomes" id="UP000335415">
    <property type="component" value="Unassembled WGS sequence"/>
</dbReference>
<organism evidence="2 3">
    <name type="scientific">Affinibrenneria salicis</name>
    <dbReference type="NCBI Taxonomy" id="2590031"/>
    <lineage>
        <taxon>Bacteria</taxon>
        <taxon>Pseudomonadati</taxon>
        <taxon>Pseudomonadota</taxon>
        <taxon>Gammaproteobacteria</taxon>
        <taxon>Enterobacterales</taxon>
        <taxon>Pectobacteriaceae</taxon>
        <taxon>Affinibrenneria</taxon>
    </lineage>
</organism>
<evidence type="ECO:0000313" key="3">
    <source>
        <dbReference type="Proteomes" id="UP000335415"/>
    </source>
</evidence>
<dbReference type="InterPro" id="IPR006058">
    <property type="entry name" value="2Fe2S_fd_BS"/>
</dbReference>
<dbReference type="Gene3D" id="3.10.20.30">
    <property type="match status" value="1"/>
</dbReference>
<dbReference type="GO" id="GO:0051537">
    <property type="term" value="F:2 iron, 2 sulfur cluster binding"/>
    <property type="evidence" value="ECO:0007669"/>
    <property type="project" value="InterPro"/>
</dbReference>
<dbReference type="OrthoDB" id="9806195at2"/>
<dbReference type="EMBL" id="VYKJ01000005">
    <property type="protein sequence ID" value="KAA9000018.1"/>
    <property type="molecule type" value="Genomic_DNA"/>
</dbReference>
<dbReference type="CDD" id="cd00207">
    <property type="entry name" value="fer2"/>
    <property type="match status" value="1"/>
</dbReference>
<keyword evidence="3" id="KW-1185">Reference proteome</keyword>
<reference evidence="2 3" key="1">
    <citation type="submission" date="2019-09" db="EMBL/GenBank/DDBJ databases">
        <authorList>
            <person name="Li Y."/>
        </authorList>
    </citation>
    <scope>NUCLEOTIDE SEQUENCE [LARGE SCALE GENOMIC DNA]</scope>
    <source>
        <strain evidence="2 3">L3-3HA</strain>
    </source>
</reference>
<proteinExistence type="predicted"/>
<feature type="domain" description="2Fe-2S ferredoxin-type" evidence="1">
    <location>
        <begin position="4"/>
        <end position="86"/>
    </location>
</feature>
<dbReference type="InterPro" id="IPR036010">
    <property type="entry name" value="2Fe-2S_ferredoxin-like_sf"/>
</dbReference>
<dbReference type="InterPro" id="IPR001041">
    <property type="entry name" value="2Fe-2S_ferredoxin-type"/>
</dbReference>
<dbReference type="NCBIfam" id="NF007985">
    <property type="entry name" value="PRK10713.1"/>
    <property type="match status" value="1"/>
</dbReference>
<evidence type="ECO:0000259" key="1">
    <source>
        <dbReference type="PROSITE" id="PS51085"/>
    </source>
</evidence>
<dbReference type="PROSITE" id="PS51085">
    <property type="entry name" value="2FE2S_FER_2"/>
    <property type="match status" value="1"/>
</dbReference>
<dbReference type="InterPro" id="IPR012675">
    <property type="entry name" value="Beta-grasp_dom_sf"/>
</dbReference>
<gene>
    <name evidence="2" type="ORF">FJU30_12080</name>
</gene>
<name>A0A5J5G087_9GAMM</name>
<dbReference type="SUPFAM" id="SSF54292">
    <property type="entry name" value="2Fe-2S ferredoxin-like"/>
    <property type="match status" value="1"/>
</dbReference>
<dbReference type="AlphaFoldDB" id="A0A5J5G087"/>
<dbReference type="PROSITE" id="PS00197">
    <property type="entry name" value="2FE2S_FER_1"/>
    <property type="match status" value="1"/>
</dbReference>
<sequence length="86" mass="9678">MTTPTITLRLSEAQFACDDQQLSLLDVLEAHRVSVEYQCRAGYCGSCRTRLLRGKVAYGQTPLAFIHQDEILPCCCMPLEDIELDL</sequence>
<evidence type="ECO:0000313" key="2">
    <source>
        <dbReference type="EMBL" id="KAA9000018.1"/>
    </source>
</evidence>
<comment type="caution">
    <text evidence="2">The sequence shown here is derived from an EMBL/GenBank/DDBJ whole genome shotgun (WGS) entry which is preliminary data.</text>
</comment>
<accession>A0A5J5G087</accession>
<dbReference type="RefSeq" id="WP_150435217.1">
    <property type="nucleotide sequence ID" value="NZ_VYKJ01000005.1"/>
</dbReference>
<protein>
    <submittedName>
        <fullName evidence="2">2Fe-2S ferredoxin-like protein</fullName>
    </submittedName>
</protein>